<feature type="domain" description="Aminotransferase class I/classII large" evidence="9">
    <location>
        <begin position="61"/>
        <end position="431"/>
    </location>
</feature>
<comment type="cofactor">
    <cofactor evidence="1">
        <name>pyridoxal 5'-phosphate</name>
        <dbReference type="ChEBI" id="CHEBI:597326"/>
    </cofactor>
</comment>
<reference evidence="10" key="1">
    <citation type="submission" date="2021-01" db="EMBL/GenBank/DDBJ databases">
        <authorList>
            <person name="Corre E."/>
            <person name="Pelletier E."/>
            <person name="Niang G."/>
            <person name="Scheremetjew M."/>
            <person name="Finn R."/>
            <person name="Kale V."/>
            <person name="Holt S."/>
            <person name="Cochrane G."/>
            <person name="Meng A."/>
            <person name="Brown T."/>
            <person name="Cohen L."/>
        </authorList>
    </citation>
    <scope>NUCLEOTIDE SEQUENCE</scope>
    <source>
        <strain evidence="10">CCMP 2712</strain>
    </source>
</reference>
<evidence type="ECO:0000256" key="7">
    <source>
        <dbReference type="ARBA" id="ARBA00049185"/>
    </source>
</evidence>
<evidence type="ECO:0000259" key="9">
    <source>
        <dbReference type="Pfam" id="PF00155"/>
    </source>
</evidence>
<evidence type="ECO:0000256" key="6">
    <source>
        <dbReference type="ARBA" id="ARBA00022898"/>
    </source>
</evidence>
<evidence type="ECO:0000256" key="4">
    <source>
        <dbReference type="ARBA" id="ARBA00022576"/>
    </source>
</evidence>
<comment type="catalytic activity">
    <reaction evidence="7 8">
        <text>L-aspartate + 2-oxoglutarate = oxaloacetate + L-glutamate</text>
        <dbReference type="Rhea" id="RHEA:21824"/>
        <dbReference type="ChEBI" id="CHEBI:16452"/>
        <dbReference type="ChEBI" id="CHEBI:16810"/>
        <dbReference type="ChEBI" id="CHEBI:29985"/>
        <dbReference type="ChEBI" id="CHEBI:29991"/>
        <dbReference type="EC" id="2.6.1.1"/>
    </reaction>
</comment>
<dbReference type="Pfam" id="PF00155">
    <property type="entry name" value="Aminotran_1_2"/>
    <property type="match status" value="1"/>
</dbReference>
<dbReference type="FunFam" id="3.90.1150.10:FF:000001">
    <property type="entry name" value="Aspartate aminotransferase"/>
    <property type="match status" value="1"/>
</dbReference>
<dbReference type="InterPro" id="IPR004838">
    <property type="entry name" value="NHTrfase_class1_PyrdxlP-BS"/>
</dbReference>
<dbReference type="AlphaFoldDB" id="A0A7S4PG38"/>
<dbReference type="PRINTS" id="PR00799">
    <property type="entry name" value="TRANSAMINASE"/>
</dbReference>
<dbReference type="EC" id="2.6.1.1" evidence="8"/>
<dbReference type="Gene3D" id="3.90.1150.10">
    <property type="entry name" value="Aspartate Aminotransferase, domain 1"/>
    <property type="match status" value="1"/>
</dbReference>
<gene>
    <name evidence="10" type="ORF">GTHE00462_LOCUS34291</name>
</gene>
<proteinExistence type="inferred from homology"/>
<dbReference type="InterPro" id="IPR015421">
    <property type="entry name" value="PyrdxlP-dep_Trfase_major"/>
</dbReference>
<evidence type="ECO:0000256" key="8">
    <source>
        <dbReference type="RuleBase" id="RU000480"/>
    </source>
</evidence>
<evidence type="ECO:0000256" key="3">
    <source>
        <dbReference type="ARBA" id="ARBA00011738"/>
    </source>
</evidence>
<keyword evidence="5 8" id="KW-0808">Transferase</keyword>
<comment type="similarity">
    <text evidence="2">Belongs to the class-I pyridoxal-phosphate-dependent aminotransferase family.</text>
</comment>
<dbReference type="InterPro" id="IPR015424">
    <property type="entry name" value="PyrdxlP-dep_Trfase"/>
</dbReference>
<comment type="miscellaneous">
    <text evidence="8">In eukaryotes there are cytoplasmic, mitochondrial and chloroplastic isozymes.</text>
</comment>
<dbReference type="InterPro" id="IPR004839">
    <property type="entry name" value="Aminotransferase_I/II_large"/>
</dbReference>
<dbReference type="Gene3D" id="3.40.640.10">
    <property type="entry name" value="Type I PLP-dependent aspartate aminotransferase-like (Major domain)"/>
    <property type="match status" value="1"/>
</dbReference>
<dbReference type="GO" id="GO:0004069">
    <property type="term" value="F:L-aspartate:2-oxoglutarate aminotransferase activity"/>
    <property type="evidence" value="ECO:0007669"/>
    <property type="project" value="UniProtKB-EC"/>
</dbReference>
<evidence type="ECO:0000313" key="10">
    <source>
        <dbReference type="EMBL" id="CAE2332813.1"/>
    </source>
</evidence>
<dbReference type="OMA" id="GTWTHIT"/>
<evidence type="ECO:0000256" key="1">
    <source>
        <dbReference type="ARBA" id="ARBA00001933"/>
    </source>
</evidence>
<dbReference type="GO" id="GO:0030170">
    <property type="term" value="F:pyridoxal phosphate binding"/>
    <property type="evidence" value="ECO:0007669"/>
    <property type="project" value="InterPro"/>
</dbReference>
<dbReference type="CDD" id="cd00609">
    <property type="entry name" value="AAT_like"/>
    <property type="match status" value="1"/>
</dbReference>
<dbReference type="InterPro" id="IPR015422">
    <property type="entry name" value="PyrdxlP-dep_Trfase_small"/>
</dbReference>
<evidence type="ECO:0000256" key="2">
    <source>
        <dbReference type="ARBA" id="ARBA00007441"/>
    </source>
</evidence>
<dbReference type="GO" id="GO:0005739">
    <property type="term" value="C:mitochondrion"/>
    <property type="evidence" value="ECO:0007669"/>
    <property type="project" value="TreeGrafter"/>
</dbReference>
<dbReference type="GO" id="GO:0006520">
    <property type="term" value="P:amino acid metabolic process"/>
    <property type="evidence" value="ECO:0007669"/>
    <property type="project" value="InterPro"/>
</dbReference>
<dbReference type="FunFam" id="3.40.640.10:FF:000015">
    <property type="entry name" value="Aspartate aminotransferase"/>
    <property type="match status" value="1"/>
</dbReference>
<dbReference type="EMBL" id="HBKN01043773">
    <property type="protein sequence ID" value="CAE2332813.1"/>
    <property type="molecule type" value="Transcribed_RNA"/>
</dbReference>
<dbReference type="PANTHER" id="PTHR11879">
    <property type="entry name" value="ASPARTATE AMINOTRANSFERASE"/>
    <property type="match status" value="1"/>
</dbReference>
<keyword evidence="6" id="KW-0663">Pyridoxal phosphate</keyword>
<sequence length="437" mass="48559">MRSSVIRRASALTRRTNGFSSNVAAGIRFASGRWTADKVPAGPADPILGLNDAFNKDTFEKKINLGVGAYRDDNGKPWVLPSVKEAEKRLIEKGWNGAYQKEYAGITGIKEFNDASVLFAYGSAGKVIEEGRLAVAQVLSGTGGGRLAFEFYARFVGKNVPIYMPDPTWANHLPMAKDAGLSLQTYRYYDKNTVGLDFNGLCEDVNNAKDGSIFMFHACAHNPTGVDPTIEQWKEISSLLKKKNHMVFLDMAYQGFASGDADEDARALRMLVEDGHDIILAQSFAKNFGLYGERVGCFSMVAGSKNEAERLLSQIKILIRPMYSNPPIHGARIVATVLNDPALNKQWYSECKSMADRIIDMRKLLKSNLEKEGSTRNWDHVVKQIGMFCFSGLNPEQVDRLKNEYHIYMTKNGRISMAGVTSKNVEYLAHAMHQVSK</sequence>
<dbReference type="PANTHER" id="PTHR11879:SF22">
    <property type="entry name" value="ASPARTATE AMINOTRANSFERASE, MITOCHONDRIAL"/>
    <property type="match status" value="1"/>
</dbReference>
<organism evidence="10">
    <name type="scientific">Guillardia theta</name>
    <name type="common">Cryptophyte</name>
    <name type="synonym">Cryptomonas phi</name>
    <dbReference type="NCBI Taxonomy" id="55529"/>
    <lineage>
        <taxon>Eukaryota</taxon>
        <taxon>Cryptophyceae</taxon>
        <taxon>Pyrenomonadales</taxon>
        <taxon>Geminigeraceae</taxon>
        <taxon>Guillardia</taxon>
    </lineage>
</organism>
<dbReference type="PROSITE" id="PS00105">
    <property type="entry name" value="AA_TRANSFER_CLASS_1"/>
    <property type="match status" value="1"/>
</dbReference>
<dbReference type="SUPFAM" id="SSF53383">
    <property type="entry name" value="PLP-dependent transferases"/>
    <property type="match status" value="1"/>
</dbReference>
<evidence type="ECO:0000256" key="5">
    <source>
        <dbReference type="ARBA" id="ARBA00022679"/>
    </source>
</evidence>
<protein>
    <recommendedName>
        <fullName evidence="8">Aspartate aminotransferase</fullName>
        <ecNumber evidence="8">2.6.1.1</ecNumber>
    </recommendedName>
</protein>
<name>A0A7S4PG38_GUITH</name>
<keyword evidence="4 8" id="KW-0032">Aminotransferase</keyword>
<dbReference type="NCBIfam" id="NF006719">
    <property type="entry name" value="PRK09257.1"/>
    <property type="match status" value="1"/>
</dbReference>
<comment type="subunit">
    <text evidence="3 8">Homodimer.</text>
</comment>
<dbReference type="InterPro" id="IPR000796">
    <property type="entry name" value="Asp_trans"/>
</dbReference>
<accession>A0A7S4PG38</accession>